<dbReference type="Proteomes" id="UP000822688">
    <property type="component" value="Chromosome V"/>
</dbReference>
<feature type="compositionally biased region" description="Basic and acidic residues" evidence="1">
    <location>
        <begin position="39"/>
        <end position="50"/>
    </location>
</feature>
<name>A0A8T0HS70_CERPU</name>
<keyword evidence="3" id="KW-1185">Reference proteome</keyword>
<sequence length="187" mass="19696">MHMEKIGLWKSCGGMQSPVTMFKPSMLNPRRVINSEQQEGEKKFEGERQLRLSQSMGEEKAKIREPLRAAGRATGRATNREGSARGNGTGGTPSFSLHANMETSGAIGPRPLREARPTFGPGVEEAPSVLSRPPGRMEPGAVGPGVGKTTWAKARAHDGTVHGVGLGHDSVGHEGLGLIVVGLGTSL</sequence>
<feature type="compositionally biased region" description="Basic and acidic residues" evidence="1">
    <location>
        <begin position="57"/>
        <end position="67"/>
    </location>
</feature>
<evidence type="ECO:0000313" key="3">
    <source>
        <dbReference type="Proteomes" id="UP000822688"/>
    </source>
</evidence>
<organism evidence="2 3">
    <name type="scientific">Ceratodon purpureus</name>
    <name type="common">Fire moss</name>
    <name type="synonym">Dicranum purpureum</name>
    <dbReference type="NCBI Taxonomy" id="3225"/>
    <lineage>
        <taxon>Eukaryota</taxon>
        <taxon>Viridiplantae</taxon>
        <taxon>Streptophyta</taxon>
        <taxon>Embryophyta</taxon>
        <taxon>Bryophyta</taxon>
        <taxon>Bryophytina</taxon>
        <taxon>Bryopsida</taxon>
        <taxon>Dicranidae</taxon>
        <taxon>Pseudoditrichales</taxon>
        <taxon>Ditrichaceae</taxon>
        <taxon>Ceratodon</taxon>
    </lineage>
</organism>
<feature type="compositionally biased region" description="Polar residues" evidence="1">
    <location>
        <begin position="92"/>
        <end position="103"/>
    </location>
</feature>
<accession>A0A8T0HS70</accession>
<reference evidence="2" key="1">
    <citation type="submission" date="2020-06" db="EMBL/GenBank/DDBJ databases">
        <title>WGS assembly of Ceratodon purpureus strain R40.</title>
        <authorList>
            <person name="Carey S.B."/>
            <person name="Jenkins J."/>
            <person name="Shu S."/>
            <person name="Lovell J.T."/>
            <person name="Sreedasyam A."/>
            <person name="Maumus F."/>
            <person name="Tiley G.P."/>
            <person name="Fernandez-Pozo N."/>
            <person name="Barry K."/>
            <person name="Chen C."/>
            <person name="Wang M."/>
            <person name="Lipzen A."/>
            <person name="Daum C."/>
            <person name="Saski C.A."/>
            <person name="Payton A.C."/>
            <person name="Mcbreen J.C."/>
            <person name="Conrad R.E."/>
            <person name="Kollar L.M."/>
            <person name="Olsson S."/>
            <person name="Huttunen S."/>
            <person name="Landis J.B."/>
            <person name="Wickett N.J."/>
            <person name="Johnson M.G."/>
            <person name="Rensing S.A."/>
            <person name="Grimwood J."/>
            <person name="Schmutz J."/>
            <person name="Mcdaniel S.F."/>
        </authorList>
    </citation>
    <scope>NUCLEOTIDE SEQUENCE</scope>
    <source>
        <strain evidence="2">R40</strain>
    </source>
</reference>
<proteinExistence type="predicted"/>
<gene>
    <name evidence="2" type="ORF">KC19_VG196700</name>
</gene>
<dbReference type="AlphaFoldDB" id="A0A8T0HS70"/>
<feature type="compositionally biased region" description="Low complexity" evidence="1">
    <location>
        <begin position="68"/>
        <end position="77"/>
    </location>
</feature>
<protein>
    <submittedName>
        <fullName evidence="2">Uncharacterized protein</fullName>
    </submittedName>
</protein>
<evidence type="ECO:0000313" key="2">
    <source>
        <dbReference type="EMBL" id="KAG0573647.1"/>
    </source>
</evidence>
<feature type="region of interest" description="Disordered" evidence="1">
    <location>
        <begin position="36"/>
        <end position="110"/>
    </location>
</feature>
<evidence type="ECO:0000256" key="1">
    <source>
        <dbReference type="SAM" id="MobiDB-lite"/>
    </source>
</evidence>
<dbReference type="EMBL" id="CM026426">
    <property type="protein sequence ID" value="KAG0573647.1"/>
    <property type="molecule type" value="Genomic_DNA"/>
</dbReference>
<comment type="caution">
    <text evidence="2">The sequence shown here is derived from an EMBL/GenBank/DDBJ whole genome shotgun (WGS) entry which is preliminary data.</text>
</comment>